<evidence type="ECO:0000259" key="5">
    <source>
        <dbReference type="PROSITE" id="PS50048"/>
    </source>
</evidence>
<dbReference type="InterPro" id="IPR050613">
    <property type="entry name" value="Sec_Metabolite_Reg"/>
</dbReference>
<dbReference type="SMART" id="SM00906">
    <property type="entry name" value="Fungal_trans"/>
    <property type="match status" value="1"/>
</dbReference>
<keyword evidence="2" id="KW-0479">Metal-binding</keyword>
<evidence type="ECO:0000313" key="7">
    <source>
        <dbReference type="Proteomes" id="UP000830671"/>
    </source>
</evidence>
<evidence type="ECO:0000256" key="4">
    <source>
        <dbReference type="SAM" id="MobiDB-lite"/>
    </source>
</evidence>
<feature type="compositionally biased region" description="Polar residues" evidence="4">
    <location>
        <begin position="212"/>
        <end position="229"/>
    </location>
</feature>
<keyword evidence="7" id="KW-1185">Reference proteome</keyword>
<evidence type="ECO:0000313" key="6">
    <source>
        <dbReference type="EMBL" id="UQC87896.1"/>
    </source>
</evidence>
<dbReference type="GO" id="GO:0005634">
    <property type="term" value="C:nucleus"/>
    <property type="evidence" value="ECO:0007669"/>
    <property type="project" value="UniProtKB-SubCell"/>
</dbReference>
<feature type="compositionally biased region" description="Basic and acidic residues" evidence="4">
    <location>
        <begin position="154"/>
        <end position="163"/>
    </location>
</feature>
<dbReference type="PROSITE" id="PS50048">
    <property type="entry name" value="ZN2_CY6_FUNGAL_2"/>
    <property type="match status" value="1"/>
</dbReference>
<keyword evidence="3" id="KW-0539">Nucleus</keyword>
<dbReference type="InterPro" id="IPR007219">
    <property type="entry name" value="XnlR_reg_dom"/>
</dbReference>
<feature type="domain" description="Zn(2)-C6 fungal-type" evidence="5">
    <location>
        <begin position="94"/>
        <end position="123"/>
    </location>
</feature>
<feature type="compositionally biased region" description="Polar residues" evidence="4">
    <location>
        <begin position="717"/>
        <end position="726"/>
    </location>
</feature>
<dbReference type="GO" id="GO:0003677">
    <property type="term" value="F:DNA binding"/>
    <property type="evidence" value="ECO:0007669"/>
    <property type="project" value="InterPro"/>
</dbReference>
<dbReference type="GO" id="GO:0006351">
    <property type="term" value="P:DNA-templated transcription"/>
    <property type="evidence" value="ECO:0007669"/>
    <property type="project" value="InterPro"/>
</dbReference>
<feature type="region of interest" description="Disordered" evidence="4">
    <location>
        <begin position="154"/>
        <end position="268"/>
    </location>
</feature>
<dbReference type="PANTHER" id="PTHR31001:SF50">
    <property type="entry name" value="ZN(II)2CYS6 TRANSCRIPTION FACTOR (EUROFUNG)"/>
    <property type="match status" value="1"/>
</dbReference>
<name>A0A9Q8T494_9PEZI</name>
<feature type="compositionally biased region" description="Low complexity" evidence="4">
    <location>
        <begin position="727"/>
        <end position="761"/>
    </location>
</feature>
<organism evidence="6 7">
    <name type="scientific">Colletotrichum lupini</name>
    <dbReference type="NCBI Taxonomy" id="145971"/>
    <lineage>
        <taxon>Eukaryota</taxon>
        <taxon>Fungi</taxon>
        <taxon>Dikarya</taxon>
        <taxon>Ascomycota</taxon>
        <taxon>Pezizomycotina</taxon>
        <taxon>Sordariomycetes</taxon>
        <taxon>Hypocreomycetidae</taxon>
        <taxon>Glomerellales</taxon>
        <taxon>Glomerellaceae</taxon>
        <taxon>Colletotrichum</taxon>
        <taxon>Colletotrichum acutatum species complex</taxon>
    </lineage>
</organism>
<dbReference type="Gene3D" id="4.10.240.10">
    <property type="entry name" value="Zn(2)-C6 fungal-type DNA-binding domain"/>
    <property type="match status" value="1"/>
</dbReference>
<comment type="subcellular location">
    <subcellularLocation>
        <location evidence="1">Nucleus</location>
    </subcellularLocation>
</comment>
<evidence type="ECO:0000256" key="3">
    <source>
        <dbReference type="ARBA" id="ARBA00023242"/>
    </source>
</evidence>
<proteinExistence type="predicted"/>
<evidence type="ECO:0000256" key="2">
    <source>
        <dbReference type="ARBA" id="ARBA00022723"/>
    </source>
</evidence>
<dbReference type="Pfam" id="PF00172">
    <property type="entry name" value="Zn_clus"/>
    <property type="match status" value="1"/>
</dbReference>
<sequence>MWCPDFKWGWKSKALPGDFGRLPQLPLQSDFSGLCLIRSPSFLLTHECLPSSPDNMSDNIETSSKQQSTTDGQSTTASAAPPKQPSNAGRKRRSCLLCSKRKVKCDKQKPCRNCVKYGGECVFPAAKTSQTQMVMTPELVEMLQRLEKVVQTLEPKDGDRQDPVDPQQAHKNNDEGDRERPQSPIPSPLAEDLGATDLGSSGPTIGPGVQIGRSNPPSAELQSVTSSHGGSDGRIVRDAGRDTYISSVSATDEDRSDDDDFEDTASNPFANWCSKKPESLSLDNETTSSKRRILSIIGDQKLHLWGVYKERVEPLTKLLHLPSLEQAVTGHRLVDFEDGTRCIMLSIYYGAVTSLGEEECGQLFQSRQALVLSVLRDEVEAMLSKAMLIHTGDIQPLQALVLYLIFLRHHEPRLSWNLSGLAVRLAQNFGIHREGSLFGLSTFDIEMRRRLWWQIAVLDAPSAEDYSGEYNLLEMSSFDSQPPRNLNDIQLYPAMLEYPSETRGITEMTFTLARCQITSMYRCMADSRRHCENMSKSYAEMSQQERNDWIDFCEQEFSQKFLQNYSATNALHWVTMVLTRMLFHKVRLHGINPHVDSKDITEPTRKRLFAVAVEVIELNCKLRTDPRTRPWLWLFSSYTQWHAFSLVLHWLRTDPLCKGSRRAWQAIEKATVLRWEHPPSLLSGQKPQQWRSVLRQLGKARSARQEALDRRGRRGSLTASEKTGQPSAFSLASTTSHALSSSGSSLPKPSHSYDSLLSSSSRHQHQVQTPEVVRTNAPGPLTPPITTTDVSLQRDLRTPEQGNSQNTHSVNGYQFDEIGDVLPHPDLMMIDETTFSAEEFQDLQGFSFLENYSLE</sequence>
<evidence type="ECO:0000256" key="1">
    <source>
        <dbReference type="ARBA" id="ARBA00004123"/>
    </source>
</evidence>
<dbReference type="PANTHER" id="PTHR31001">
    <property type="entry name" value="UNCHARACTERIZED TRANSCRIPTIONAL REGULATORY PROTEIN"/>
    <property type="match status" value="1"/>
</dbReference>
<feature type="compositionally biased region" description="Polar residues" evidence="4">
    <location>
        <begin position="54"/>
        <end position="78"/>
    </location>
</feature>
<reference evidence="6" key="1">
    <citation type="journal article" date="2021" name="Mol. Plant Microbe Interact.">
        <title>Complete Genome Sequence of the Plant-Pathogenic Fungus Colletotrichum lupini.</title>
        <authorList>
            <person name="Baroncelli R."/>
            <person name="Pensec F."/>
            <person name="Da Lio D."/>
            <person name="Boufleur T."/>
            <person name="Vicente I."/>
            <person name="Sarrocco S."/>
            <person name="Picot A."/>
            <person name="Baraldi E."/>
            <person name="Sukno S."/>
            <person name="Thon M."/>
            <person name="Le Floch G."/>
        </authorList>
    </citation>
    <scope>NUCLEOTIDE SEQUENCE</scope>
    <source>
        <strain evidence="6">IMI 504893</strain>
    </source>
</reference>
<dbReference type="GeneID" id="73347366"/>
<dbReference type="SUPFAM" id="SSF57701">
    <property type="entry name" value="Zn2/Cys6 DNA-binding domain"/>
    <property type="match status" value="1"/>
</dbReference>
<dbReference type="KEGG" id="clup:CLUP02_13417"/>
<feature type="compositionally biased region" description="Basic and acidic residues" evidence="4">
    <location>
        <begin position="171"/>
        <end position="181"/>
    </location>
</feature>
<gene>
    <name evidence="6" type="ORF">CLUP02_13417</name>
</gene>
<dbReference type="CDD" id="cd00067">
    <property type="entry name" value="GAL4"/>
    <property type="match status" value="1"/>
</dbReference>
<dbReference type="RefSeq" id="XP_049149502.1">
    <property type="nucleotide sequence ID" value="XM_049292356.1"/>
</dbReference>
<feature type="region of interest" description="Disordered" evidence="4">
    <location>
        <begin position="54"/>
        <end position="91"/>
    </location>
</feature>
<feature type="compositionally biased region" description="Acidic residues" evidence="4">
    <location>
        <begin position="254"/>
        <end position="263"/>
    </location>
</feature>
<dbReference type="CDD" id="cd12148">
    <property type="entry name" value="fungal_TF_MHR"/>
    <property type="match status" value="1"/>
</dbReference>
<dbReference type="SMART" id="SM00066">
    <property type="entry name" value="GAL4"/>
    <property type="match status" value="1"/>
</dbReference>
<dbReference type="PROSITE" id="PS00463">
    <property type="entry name" value="ZN2_CY6_FUNGAL_1"/>
    <property type="match status" value="1"/>
</dbReference>
<dbReference type="AlphaFoldDB" id="A0A9Q8T494"/>
<dbReference type="GO" id="GO:0000981">
    <property type="term" value="F:DNA-binding transcription factor activity, RNA polymerase II-specific"/>
    <property type="evidence" value="ECO:0007669"/>
    <property type="project" value="InterPro"/>
</dbReference>
<feature type="region of interest" description="Disordered" evidence="4">
    <location>
        <begin position="701"/>
        <end position="790"/>
    </location>
</feature>
<dbReference type="GO" id="GO:0008270">
    <property type="term" value="F:zinc ion binding"/>
    <property type="evidence" value="ECO:0007669"/>
    <property type="project" value="InterPro"/>
</dbReference>
<accession>A0A9Q8T494</accession>
<dbReference type="Pfam" id="PF04082">
    <property type="entry name" value="Fungal_trans"/>
    <property type="match status" value="1"/>
</dbReference>
<dbReference type="InterPro" id="IPR036864">
    <property type="entry name" value="Zn2-C6_fun-type_DNA-bd_sf"/>
</dbReference>
<dbReference type="EMBL" id="CP019479">
    <property type="protein sequence ID" value="UQC87896.1"/>
    <property type="molecule type" value="Genomic_DNA"/>
</dbReference>
<protein>
    <recommendedName>
        <fullName evidence="5">Zn(2)-C6 fungal-type domain-containing protein</fullName>
    </recommendedName>
</protein>
<dbReference type="Proteomes" id="UP000830671">
    <property type="component" value="Chromosome 7"/>
</dbReference>
<dbReference type="InterPro" id="IPR001138">
    <property type="entry name" value="Zn2Cys6_DnaBD"/>
</dbReference>